<reference evidence="1" key="2">
    <citation type="submission" date="2018-08" db="UniProtKB">
        <authorList>
            <consortium name="EnsemblPlants"/>
        </authorList>
    </citation>
    <scope>IDENTIFICATION</scope>
    <source>
        <strain evidence="1">Yugu1</strain>
    </source>
</reference>
<dbReference type="EMBL" id="AGNK02001191">
    <property type="status" value="NOT_ANNOTATED_CDS"/>
    <property type="molecule type" value="Genomic_DNA"/>
</dbReference>
<reference evidence="2" key="1">
    <citation type="journal article" date="2012" name="Nat. Biotechnol.">
        <title>Reference genome sequence of the model plant Setaria.</title>
        <authorList>
            <person name="Bennetzen J.L."/>
            <person name="Schmutz J."/>
            <person name="Wang H."/>
            <person name="Percifield R."/>
            <person name="Hawkins J."/>
            <person name="Pontaroli A.C."/>
            <person name="Estep M."/>
            <person name="Feng L."/>
            <person name="Vaughn J.N."/>
            <person name="Grimwood J."/>
            <person name="Jenkins J."/>
            <person name="Barry K."/>
            <person name="Lindquist E."/>
            <person name="Hellsten U."/>
            <person name="Deshpande S."/>
            <person name="Wang X."/>
            <person name="Wu X."/>
            <person name="Mitros T."/>
            <person name="Triplett J."/>
            <person name="Yang X."/>
            <person name="Ye C.Y."/>
            <person name="Mauro-Herrera M."/>
            <person name="Wang L."/>
            <person name="Li P."/>
            <person name="Sharma M."/>
            <person name="Sharma R."/>
            <person name="Ronald P.C."/>
            <person name="Panaud O."/>
            <person name="Kellogg E.A."/>
            <person name="Brutnell T.P."/>
            <person name="Doust A.N."/>
            <person name="Tuskan G.A."/>
            <person name="Rokhsar D."/>
            <person name="Devos K.M."/>
        </authorList>
    </citation>
    <scope>NUCLEOTIDE SEQUENCE [LARGE SCALE GENOMIC DNA]</scope>
    <source>
        <strain evidence="2">cv. Yugu1</strain>
    </source>
</reference>
<sequence>MGIYIVTTYYPCIMKMEVNHASFILLAQDISDGLDMVAQD</sequence>
<name>K4A4F3_SETIT</name>
<dbReference type="InParanoid" id="K4A4F3"/>
<protein>
    <submittedName>
        <fullName evidence="1">Uncharacterized protein</fullName>
    </submittedName>
</protein>
<dbReference type="HOGENOM" id="CLU_3300294_0_0_1"/>
<evidence type="ECO:0000313" key="1">
    <source>
        <dbReference type="EnsemblPlants" id="KQL25279"/>
    </source>
</evidence>
<dbReference type="Gramene" id="KQL25279">
    <property type="protein sequence ID" value="KQL25279"/>
    <property type="gene ID" value="SETIT_033757mg"/>
</dbReference>
<dbReference type="AlphaFoldDB" id="K4A4F3"/>
<keyword evidence="2" id="KW-1185">Reference proteome</keyword>
<organism evidence="1 2">
    <name type="scientific">Setaria italica</name>
    <name type="common">Foxtail millet</name>
    <name type="synonym">Panicum italicum</name>
    <dbReference type="NCBI Taxonomy" id="4555"/>
    <lineage>
        <taxon>Eukaryota</taxon>
        <taxon>Viridiplantae</taxon>
        <taxon>Streptophyta</taxon>
        <taxon>Embryophyta</taxon>
        <taxon>Tracheophyta</taxon>
        <taxon>Spermatophyta</taxon>
        <taxon>Magnoliopsida</taxon>
        <taxon>Liliopsida</taxon>
        <taxon>Poales</taxon>
        <taxon>Poaceae</taxon>
        <taxon>PACMAD clade</taxon>
        <taxon>Panicoideae</taxon>
        <taxon>Panicodae</taxon>
        <taxon>Paniceae</taxon>
        <taxon>Cenchrinae</taxon>
        <taxon>Setaria</taxon>
    </lineage>
</organism>
<accession>K4A4F3</accession>
<proteinExistence type="predicted"/>
<dbReference type="EnsemblPlants" id="KQL25279">
    <property type="protein sequence ID" value="KQL25279"/>
    <property type="gene ID" value="SETIT_033757mg"/>
</dbReference>
<evidence type="ECO:0000313" key="2">
    <source>
        <dbReference type="Proteomes" id="UP000004995"/>
    </source>
</evidence>
<dbReference type="Proteomes" id="UP000004995">
    <property type="component" value="Unassembled WGS sequence"/>
</dbReference>